<dbReference type="Pfam" id="PF01638">
    <property type="entry name" value="HxlR"/>
    <property type="match status" value="1"/>
</dbReference>
<dbReference type="InterPro" id="IPR036390">
    <property type="entry name" value="WH_DNA-bd_sf"/>
</dbReference>
<dbReference type="AlphaFoldDB" id="A0A917RDS5"/>
<evidence type="ECO:0000313" key="5">
    <source>
        <dbReference type="EMBL" id="GGL03110.1"/>
    </source>
</evidence>
<keyword evidence="2" id="KW-0238">DNA-binding</keyword>
<name>A0A917RDS5_9ACTN</name>
<dbReference type="CDD" id="cd00090">
    <property type="entry name" value="HTH_ARSR"/>
    <property type="match status" value="1"/>
</dbReference>
<dbReference type="InterPro" id="IPR011991">
    <property type="entry name" value="ArsR-like_HTH"/>
</dbReference>
<dbReference type="Gene3D" id="3.30.1050.10">
    <property type="entry name" value="SCP2 sterol-binding domain"/>
    <property type="match status" value="1"/>
</dbReference>
<dbReference type="SUPFAM" id="SSF55718">
    <property type="entry name" value="SCP-like"/>
    <property type="match status" value="1"/>
</dbReference>
<dbReference type="PANTHER" id="PTHR33204:SF18">
    <property type="entry name" value="TRANSCRIPTIONAL REGULATORY PROTEIN"/>
    <property type="match status" value="1"/>
</dbReference>
<organism evidence="5 6">
    <name type="scientific">Sphaerisporangium melleum</name>
    <dbReference type="NCBI Taxonomy" id="321316"/>
    <lineage>
        <taxon>Bacteria</taxon>
        <taxon>Bacillati</taxon>
        <taxon>Actinomycetota</taxon>
        <taxon>Actinomycetes</taxon>
        <taxon>Streptosporangiales</taxon>
        <taxon>Streptosporangiaceae</taxon>
        <taxon>Sphaerisporangium</taxon>
    </lineage>
</organism>
<gene>
    <name evidence="5" type="ORF">GCM10007964_51520</name>
</gene>
<dbReference type="EMBL" id="BMNT01000030">
    <property type="protein sequence ID" value="GGL03110.1"/>
    <property type="molecule type" value="Genomic_DNA"/>
</dbReference>
<comment type="caution">
    <text evidence="5">The sequence shown here is derived from an EMBL/GenBank/DDBJ whole genome shotgun (WGS) entry which is preliminary data.</text>
</comment>
<feature type="domain" description="HTH hxlR-type" evidence="4">
    <location>
        <begin position="17"/>
        <end position="115"/>
    </location>
</feature>
<dbReference type="InterPro" id="IPR036527">
    <property type="entry name" value="SCP2_sterol-bd_dom_sf"/>
</dbReference>
<dbReference type="GO" id="GO:0003677">
    <property type="term" value="F:DNA binding"/>
    <property type="evidence" value="ECO:0007669"/>
    <property type="project" value="UniProtKB-KW"/>
</dbReference>
<keyword evidence="3" id="KW-0804">Transcription</keyword>
<evidence type="ECO:0000256" key="3">
    <source>
        <dbReference type="ARBA" id="ARBA00023163"/>
    </source>
</evidence>
<dbReference type="PANTHER" id="PTHR33204">
    <property type="entry name" value="TRANSCRIPTIONAL REGULATOR, MARR FAMILY"/>
    <property type="match status" value="1"/>
</dbReference>
<evidence type="ECO:0000259" key="4">
    <source>
        <dbReference type="PROSITE" id="PS51118"/>
    </source>
</evidence>
<dbReference type="Proteomes" id="UP000645217">
    <property type="component" value="Unassembled WGS sequence"/>
</dbReference>
<keyword evidence="1" id="KW-0805">Transcription regulation</keyword>
<evidence type="ECO:0000256" key="1">
    <source>
        <dbReference type="ARBA" id="ARBA00023015"/>
    </source>
</evidence>
<sequence>MSNQYYKWVTRAYDDPCGLARALNLVGDRWALLIVRELLLGPKRFTQLRRGLPGASQSMLTARLAELEEAQVVRRRRLGPPASTWAYELTEWGRELQPALVPLARWGSRSPLTSSAELSVDALALALTTTFDPAAAGDLEVRCQLRLDGDTLLLTIYDGKMDVTRADASDADMVIETSAVGLRALTFGGASLDAVDATIQGDRETVARLLRLFKRPTPITTLD</sequence>
<dbReference type="InterPro" id="IPR002577">
    <property type="entry name" value="HTH_HxlR"/>
</dbReference>
<dbReference type="PROSITE" id="PS51118">
    <property type="entry name" value="HTH_HXLR"/>
    <property type="match status" value="1"/>
</dbReference>
<reference evidence="5" key="1">
    <citation type="journal article" date="2014" name="Int. J. Syst. Evol. Microbiol.">
        <title>Complete genome sequence of Corynebacterium casei LMG S-19264T (=DSM 44701T), isolated from a smear-ripened cheese.</title>
        <authorList>
            <consortium name="US DOE Joint Genome Institute (JGI-PGF)"/>
            <person name="Walter F."/>
            <person name="Albersmeier A."/>
            <person name="Kalinowski J."/>
            <person name="Ruckert C."/>
        </authorList>
    </citation>
    <scope>NUCLEOTIDE SEQUENCE</scope>
    <source>
        <strain evidence="5">JCM 13064</strain>
    </source>
</reference>
<evidence type="ECO:0000313" key="6">
    <source>
        <dbReference type="Proteomes" id="UP000645217"/>
    </source>
</evidence>
<dbReference type="Gene3D" id="1.10.10.10">
    <property type="entry name" value="Winged helix-like DNA-binding domain superfamily/Winged helix DNA-binding domain"/>
    <property type="match status" value="1"/>
</dbReference>
<evidence type="ECO:0000256" key="2">
    <source>
        <dbReference type="ARBA" id="ARBA00023125"/>
    </source>
</evidence>
<protein>
    <submittedName>
        <fullName evidence="5">Transcriptional regulator</fullName>
    </submittedName>
</protein>
<dbReference type="SUPFAM" id="SSF46785">
    <property type="entry name" value="Winged helix' DNA-binding domain"/>
    <property type="match status" value="1"/>
</dbReference>
<dbReference type="InterPro" id="IPR036388">
    <property type="entry name" value="WH-like_DNA-bd_sf"/>
</dbReference>
<proteinExistence type="predicted"/>
<keyword evidence="6" id="KW-1185">Reference proteome</keyword>
<reference evidence="5" key="2">
    <citation type="submission" date="2020-09" db="EMBL/GenBank/DDBJ databases">
        <authorList>
            <person name="Sun Q."/>
            <person name="Ohkuma M."/>
        </authorList>
    </citation>
    <scope>NUCLEOTIDE SEQUENCE</scope>
    <source>
        <strain evidence="5">JCM 13064</strain>
    </source>
</reference>
<accession>A0A917RDS5</accession>